<dbReference type="PANTHER" id="PTHR35529">
    <property type="entry name" value="MANGANESE EFFLUX PUMP MNTP-RELATED"/>
    <property type="match status" value="1"/>
</dbReference>
<keyword evidence="1" id="KW-0813">Transport</keyword>
<keyword evidence="3 8" id="KW-0812">Transmembrane</keyword>
<feature type="transmembrane region" description="Helical" evidence="8">
    <location>
        <begin position="131"/>
        <end position="155"/>
    </location>
</feature>
<dbReference type="AlphaFoldDB" id="A0A5J4QMI1"/>
<feature type="transmembrane region" description="Helical" evidence="8">
    <location>
        <begin position="101"/>
        <end position="125"/>
    </location>
</feature>
<evidence type="ECO:0000256" key="8">
    <source>
        <dbReference type="SAM" id="Phobius"/>
    </source>
</evidence>
<accession>A0A5J4QMI1</accession>
<protein>
    <submittedName>
        <fullName evidence="9">Putative manganese efflux pump MntP</fullName>
    </submittedName>
</protein>
<dbReference type="EMBL" id="SNRY01002886">
    <property type="protein sequence ID" value="KAA6323086.1"/>
    <property type="molecule type" value="Genomic_DNA"/>
</dbReference>
<feature type="transmembrane region" description="Helical" evidence="8">
    <location>
        <begin position="39"/>
        <end position="58"/>
    </location>
</feature>
<gene>
    <name evidence="9" type="ORF">EZS27_027439</name>
</gene>
<evidence type="ECO:0000256" key="1">
    <source>
        <dbReference type="ARBA" id="ARBA00022448"/>
    </source>
</evidence>
<evidence type="ECO:0000256" key="2">
    <source>
        <dbReference type="ARBA" id="ARBA00022475"/>
    </source>
</evidence>
<feature type="transmembrane region" description="Helical" evidence="8">
    <location>
        <begin position="6"/>
        <end position="27"/>
    </location>
</feature>
<evidence type="ECO:0000256" key="5">
    <source>
        <dbReference type="ARBA" id="ARBA00023065"/>
    </source>
</evidence>
<organism evidence="9">
    <name type="scientific">termite gut metagenome</name>
    <dbReference type="NCBI Taxonomy" id="433724"/>
    <lineage>
        <taxon>unclassified sequences</taxon>
        <taxon>metagenomes</taxon>
        <taxon>organismal metagenomes</taxon>
    </lineage>
</organism>
<dbReference type="HAMAP" id="MF_01521">
    <property type="entry name" value="MntP_pump"/>
    <property type="match status" value="1"/>
</dbReference>
<dbReference type="PANTHER" id="PTHR35529:SF1">
    <property type="entry name" value="MANGANESE EFFLUX PUMP MNTP-RELATED"/>
    <property type="match status" value="1"/>
</dbReference>
<reference evidence="9" key="1">
    <citation type="submission" date="2019-03" db="EMBL/GenBank/DDBJ databases">
        <title>Single cell metagenomics reveals metabolic interactions within the superorganism composed of flagellate Streblomastix strix and complex community of Bacteroidetes bacteria on its surface.</title>
        <authorList>
            <person name="Treitli S.C."/>
            <person name="Kolisko M."/>
            <person name="Husnik F."/>
            <person name="Keeling P."/>
            <person name="Hampl V."/>
        </authorList>
    </citation>
    <scope>NUCLEOTIDE SEQUENCE</scope>
    <source>
        <strain evidence="9">STM</strain>
    </source>
</reference>
<keyword evidence="5" id="KW-0406">Ion transport</keyword>
<evidence type="ECO:0000256" key="7">
    <source>
        <dbReference type="ARBA" id="ARBA00023211"/>
    </source>
</evidence>
<keyword evidence="4 8" id="KW-1133">Transmembrane helix</keyword>
<feature type="transmembrane region" description="Helical" evidence="8">
    <location>
        <begin position="70"/>
        <end position="89"/>
    </location>
</feature>
<name>A0A5J4QMI1_9ZZZZ</name>
<keyword evidence="6 8" id="KW-0472">Membrane</keyword>
<dbReference type="InterPro" id="IPR022929">
    <property type="entry name" value="Put_MntP"/>
</dbReference>
<sequence>MSTAEVWFIAIGLAMDCLAVSVASGLIMKRFLWRQIVTIAFSFGFSQGMMLLIGYYGAGAFSHLMQSIDHWIAFLILSFLGGRMIWESFKEEKQKKINLTNLKVIVIMTIATSIDALAVGISFAFLEINDIFYPVFVVGFVAFTLSLFGLFFGICCKHGGHKMHVEVWGGLILIAIGTKILIEHLFF</sequence>
<dbReference type="Pfam" id="PF02659">
    <property type="entry name" value="Mntp"/>
    <property type="match status" value="1"/>
</dbReference>
<dbReference type="InterPro" id="IPR003810">
    <property type="entry name" value="Mntp/YtaF"/>
</dbReference>
<evidence type="ECO:0000256" key="3">
    <source>
        <dbReference type="ARBA" id="ARBA00022692"/>
    </source>
</evidence>
<evidence type="ECO:0000313" key="9">
    <source>
        <dbReference type="EMBL" id="KAA6323086.1"/>
    </source>
</evidence>
<proteinExistence type="inferred from homology"/>
<evidence type="ECO:0000256" key="4">
    <source>
        <dbReference type="ARBA" id="ARBA00022989"/>
    </source>
</evidence>
<evidence type="ECO:0000256" key="6">
    <source>
        <dbReference type="ARBA" id="ARBA00023136"/>
    </source>
</evidence>
<keyword evidence="7" id="KW-0464">Manganese</keyword>
<keyword evidence="2" id="KW-1003">Cell membrane</keyword>
<comment type="caution">
    <text evidence="9">The sequence shown here is derived from an EMBL/GenBank/DDBJ whole genome shotgun (WGS) entry which is preliminary data.</text>
</comment>
<feature type="transmembrane region" description="Helical" evidence="8">
    <location>
        <begin position="167"/>
        <end position="186"/>
    </location>
</feature>
<dbReference type="GO" id="GO:0006811">
    <property type="term" value="P:monoatomic ion transport"/>
    <property type="evidence" value="ECO:0007669"/>
    <property type="project" value="UniProtKB-KW"/>
</dbReference>